<dbReference type="CDD" id="cd00082">
    <property type="entry name" value="HisKA"/>
    <property type="match status" value="1"/>
</dbReference>
<keyword evidence="4" id="KW-0808">Transferase</keyword>
<reference evidence="12" key="1">
    <citation type="journal article" date="2019" name="Int. J. Syst. Evol. Microbiol.">
        <title>The Global Catalogue of Microorganisms (GCM) 10K type strain sequencing project: providing services to taxonomists for standard genome sequencing and annotation.</title>
        <authorList>
            <consortium name="The Broad Institute Genomics Platform"/>
            <consortium name="The Broad Institute Genome Sequencing Center for Infectious Disease"/>
            <person name="Wu L."/>
            <person name="Ma J."/>
        </authorList>
    </citation>
    <scope>NUCLEOTIDE SEQUENCE [LARGE SCALE GENOMIC DNA]</scope>
    <source>
        <strain evidence="12">CGMCC 1.10759</strain>
    </source>
</reference>
<dbReference type="PROSITE" id="PS50109">
    <property type="entry name" value="HIS_KIN"/>
    <property type="match status" value="2"/>
</dbReference>
<evidence type="ECO:0000256" key="4">
    <source>
        <dbReference type="ARBA" id="ARBA00022679"/>
    </source>
</evidence>
<evidence type="ECO:0000313" key="11">
    <source>
        <dbReference type="EMBL" id="MFC4307593.1"/>
    </source>
</evidence>
<evidence type="ECO:0000256" key="1">
    <source>
        <dbReference type="ARBA" id="ARBA00000085"/>
    </source>
</evidence>
<dbReference type="Proteomes" id="UP001595904">
    <property type="component" value="Unassembled WGS sequence"/>
</dbReference>
<dbReference type="SUPFAM" id="SSF55785">
    <property type="entry name" value="PYP-like sensor domain (PAS domain)"/>
    <property type="match status" value="1"/>
</dbReference>
<dbReference type="InterPro" id="IPR013655">
    <property type="entry name" value="PAS_fold_3"/>
</dbReference>
<evidence type="ECO:0000256" key="3">
    <source>
        <dbReference type="ARBA" id="ARBA00022553"/>
    </source>
</evidence>
<feature type="modified residue" description="4-aspartylphosphate" evidence="6">
    <location>
        <position position="1223"/>
    </location>
</feature>
<dbReference type="Gene3D" id="3.40.50.2300">
    <property type="match status" value="2"/>
</dbReference>
<evidence type="ECO:0000259" key="9">
    <source>
        <dbReference type="PROSITE" id="PS50112"/>
    </source>
</evidence>
<dbReference type="SUPFAM" id="SSF55781">
    <property type="entry name" value="GAF domain-like"/>
    <property type="match status" value="1"/>
</dbReference>
<dbReference type="SMART" id="SM00388">
    <property type="entry name" value="HisKA"/>
    <property type="match status" value="2"/>
</dbReference>
<name>A0ABV8SL25_9GAMM</name>
<evidence type="ECO:0000256" key="6">
    <source>
        <dbReference type="PROSITE-ProRule" id="PRU00169"/>
    </source>
</evidence>
<dbReference type="RefSeq" id="WP_380593993.1">
    <property type="nucleotide sequence ID" value="NZ_JBHSDU010000001.1"/>
</dbReference>
<dbReference type="InterPro" id="IPR003661">
    <property type="entry name" value="HisK_dim/P_dom"/>
</dbReference>
<dbReference type="CDD" id="cd16919">
    <property type="entry name" value="HATPase_CckA-like"/>
    <property type="match status" value="1"/>
</dbReference>
<dbReference type="InterPro" id="IPR004358">
    <property type="entry name" value="Sig_transdc_His_kin-like_C"/>
</dbReference>
<gene>
    <name evidence="11" type="ORF">ACFPN2_00730</name>
</gene>
<keyword evidence="11" id="KW-0067">ATP-binding</keyword>
<comment type="caution">
    <text evidence="11">The sequence shown here is derived from an EMBL/GenBank/DDBJ whole genome shotgun (WGS) entry which is preliminary data.</text>
</comment>
<keyword evidence="11" id="KW-0547">Nucleotide-binding</keyword>
<dbReference type="EC" id="2.7.13.3" evidence="2"/>
<dbReference type="PROSITE" id="PS50112">
    <property type="entry name" value="PAS"/>
    <property type="match status" value="1"/>
</dbReference>
<comment type="catalytic activity">
    <reaction evidence="1">
        <text>ATP + protein L-histidine = ADP + protein N-phospho-L-histidine.</text>
        <dbReference type="EC" id="2.7.13.3"/>
    </reaction>
</comment>
<feature type="domain" description="PAS" evidence="9">
    <location>
        <begin position="764"/>
        <end position="834"/>
    </location>
</feature>
<sequence length="1290" mass="141605">MPPSAAPSNPLTFNNGSELGRQVSAFDWSQTPLGPLEHWPQSLRTAVSLVLDSRHPMWMSWGPRATFLYNDAYVQVLGPAKHPGALGRPAEEVWAEIWDVCGPLADKVFQHGEASFVDDVQLFMSRGDFLEETYYSFSYSPIRDETGRVAGLFCPSAETTHKVLNARRLRTLSELAAKALVERSVDAACTSAIDTLAKNPDDVPFALLYWIDPVHRRAVLNRSAGVASDDEECAAPVLDLDAESAMWPVQEVVETCQPQSVRIEPCKSLPLGPAGRPIVEAVLVPVMSGGQDQPTAVLIGGVNPTRRLDEEYRTFFNLIASHVATAIHNARAVEEERDRLHKLAELDRAKTAFFSNVSHEFRTPLTLMMGPLEDALADADASLPAAQKERLQTAHRNSLRLLRLVNTLLDFSRIEAGRTKAKFQPVDLAMLTAELASTFRSALARASLELIVDCSPLPEPVFVDREMWEKIVLNLLSNAFKFTFEGGVRVRLRATPQGAELTVKDTGVGVPPEELPKLFERFHRIEGQKSRTHEGSGIGLALIMELVRLHHGKIHAESRVNEGTTFTVIVPFGSHHLPADQIYDASAERSGDGERSRAFVQEALTWLSNDGVGLQEYHDDAASDDLAQVEGSRLLLADDNADMRQYVSRLLSKHLQVKAVSDGAAALASIRAHRPDLVLTDVMMPELDGFGLLKAIREDPQLRDLPVIMLSARAGEEARIEGLDAGADDYLIKPFSARELTARVHANLKLANVRRESMAALAESEQRFRNMAESSPVMMWITGADGQCAYLNKGWYDFTGQSEAEGLGLGWTDAIHPEDREAARRAFMESSTGHKGFRIEYRLRRRDGEYRWAIDAASPRLNGAGQFLGYIGSVIDITERKQAEEALLNLNETLKQRVEAEIEARGDAEKALRQAQKMESLGQLTGGIAHDFNNMLNVVIGNLDMLLRRLARGDSNVQRFASFALDGASRAAQLTERLLAFARQQPLRPEPINANKLVAGMSDLLHRTLGETIRTETVLAGGLWKLHTDANQLESAILNLAVNARDAMPHGGKLTVETGNAHLDDVYAAQHAGIPQGQYVMIAVSDTGCGMSADVIQKAFDPFFTTKSVGKGTGLGLSQVHGFVHQSGGHVKIYSEVGQGTTVKIYLPRFYGPSEEILANARFTPALSGAGTTILVVEDEESVRHVSVEALNELGYNVLEANGAAAALQLLDQHPEISIMFTDVVMPEINGRMLADEARQRRPNLKVLFTTGYTRNAIVHNGVLDPGVHLIGKPFNLEQLARKLAEIKDA</sequence>
<dbReference type="PRINTS" id="PR00344">
    <property type="entry name" value="BCTRLSENSOR"/>
</dbReference>
<proteinExistence type="predicted"/>
<dbReference type="PANTHER" id="PTHR43547:SF2">
    <property type="entry name" value="HYBRID SIGNAL TRANSDUCTION HISTIDINE KINASE C"/>
    <property type="match status" value="1"/>
</dbReference>
<evidence type="ECO:0000259" key="10">
    <source>
        <dbReference type="PROSITE" id="PS50113"/>
    </source>
</evidence>
<dbReference type="Pfam" id="PF08447">
    <property type="entry name" value="PAS_3"/>
    <property type="match status" value="1"/>
</dbReference>
<dbReference type="Gene3D" id="3.30.450.20">
    <property type="entry name" value="PAS domain"/>
    <property type="match status" value="2"/>
</dbReference>
<dbReference type="GO" id="GO:0005524">
    <property type="term" value="F:ATP binding"/>
    <property type="evidence" value="ECO:0007669"/>
    <property type="project" value="UniProtKB-KW"/>
</dbReference>
<dbReference type="Pfam" id="PF00072">
    <property type="entry name" value="Response_reg"/>
    <property type="match status" value="2"/>
</dbReference>
<feature type="domain" description="Response regulatory" evidence="8">
    <location>
        <begin position="1173"/>
        <end position="1288"/>
    </location>
</feature>
<dbReference type="InterPro" id="IPR000700">
    <property type="entry name" value="PAS-assoc_C"/>
</dbReference>
<keyword evidence="5" id="KW-0418">Kinase</keyword>
<keyword evidence="3 6" id="KW-0597">Phosphoprotein</keyword>
<dbReference type="SUPFAM" id="SSF47384">
    <property type="entry name" value="Homodimeric domain of signal transducing histidine kinase"/>
    <property type="match status" value="2"/>
</dbReference>
<dbReference type="InterPro" id="IPR029016">
    <property type="entry name" value="GAF-like_dom_sf"/>
</dbReference>
<evidence type="ECO:0000259" key="7">
    <source>
        <dbReference type="PROSITE" id="PS50109"/>
    </source>
</evidence>
<dbReference type="NCBIfam" id="TIGR00229">
    <property type="entry name" value="sensory_box"/>
    <property type="match status" value="1"/>
</dbReference>
<dbReference type="InterPro" id="IPR036890">
    <property type="entry name" value="HATPase_C_sf"/>
</dbReference>
<dbReference type="InterPro" id="IPR005467">
    <property type="entry name" value="His_kinase_dom"/>
</dbReference>
<dbReference type="SMART" id="SM00091">
    <property type="entry name" value="PAS"/>
    <property type="match status" value="1"/>
</dbReference>
<feature type="domain" description="Response regulatory" evidence="8">
    <location>
        <begin position="633"/>
        <end position="748"/>
    </location>
</feature>
<dbReference type="SMART" id="SM00086">
    <property type="entry name" value="PAC"/>
    <property type="match status" value="1"/>
</dbReference>
<organism evidence="11 12">
    <name type="scientific">Steroidobacter flavus</name>
    <dbReference type="NCBI Taxonomy" id="1842136"/>
    <lineage>
        <taxon>Bacteria</taxon>
        <taxon>Pseudomonadati</taxon>
        <taxon>Pseudomonadota</taxon>
        <taxon>Gammaproteobacteria</taxon>
        <taxon>Steroidobacterales</taxon>
        <taxon>Steroidobacteraceae</taxon>
        <taxon>Steroidobacter</taxon>
    </lineage>
</organism>
<dbReference type="SUPFAM" id="SSF52172">
    <property type="entry name" value="CheY-like"/>
    <property type="match status" value="2"/>
</dbReference>
<dbReference type="Pfam" id="PF13185">
    <property type="entry name" value="GAF_2"/>
    <property type="match status" value="1"/>
</dbReference>
<dbReference type="CDD" id="cd00130">
    <property type="entry name" value="PAS"/>
    <property type="match status" value="1"/>
</dbReference>
<dbReference type="SUPFAM" id="SSF55874">
    <property type="entry name" value="ATPase domain of HSP90 chaperone/DNA topoisomerase II/histidine kinase"/>
    <property type="match status" value="2"/>
</dbReference>
<dbReference type="PROSITE" id="PS50110">
    <property type="entry name" value="RESPONSE_REGULATORY"/>
    <property type="match status" value="2"/>
</dbReference>
<dbReference type="InterPro" id="IPR003018">
    <property type="entry name" value="GAF"/>
</dbReference>
<dbReference type="SMART" id="SM00448">
    <property type="entry name" value="REC"/>
    <property type="match status" value="2"/>
</dbReference>
<dbReference type="InterPro" id="IPR011006">
    <property type="entry name" value="CheY-like_superfamily"/>
</dbReference>
<dbReference type="PANTHER" id="PTHR43547">
    <property type="entry name" value="TWO-COMPONENT HISTIDINE KINASE"/>
    <property type="match status" value="1"/>
</dbReference>
<keyword evidence="12" id="KW-1185">Reference proteome</keyword>
<dbReference type="CDD" id="cd17574">
    <property type="entry name" value="REC_OmpR"/>
    <property type="match status" value="1"/>
</dbReference>
<dbReference type="Gene3D" id="1.10.287.130">
    <property type="match status" value="2"/>
</dbReference>
<evidence type="ECO:0000259" key="8">
    <source>
        <dbReference type="PROSITE" id="PS50110"/>
    </source>
</evidence>
<feature type="domain" description="Histidine kinase" evidence="7">
    <location>
        <begin position="927"/>
        <end position="1151"/>
    </location>
</feature>
<dbReference type="InterPro" id="IPR003594">
    <property type="entry name" value="HATPase_dom"/>
</dbReference>
<feature type="domain" description="PAC" evidence="10">
    <location>
        <begin position="837"/>
        <end position="889"/>
    </location>
</feature>
<dbReference type="InterPro" id="IPR035965">
    <property type="entry name" value="PAS-like_dom_sf"/>
</dbReference>
<dbReference type="Gene3D" id="3.30.565.10">
    <property type="entry name" value="Histidine kinase-like ATPase, C-terminal domain"/>
    <property type="match status" value="2"/>
</dbReference>
<evidence type="ECO:0000313" key="12">
    <source>
        <dbReference type="Proteomes" id="UP001595904"/>
    </source>
</evidence>
<dbReference type="InterPro" id="IPR000014">
    <property type="entry name" value="PAS"/>
</dbReference>
<evidence type="ECO:0000256" key="5">
    <source>
        <dbReference type="ARBA" id="ARBA00022777"/>
    </source>
</evidence>
<dbReference type="PROSITE" id="PS50113">
    <property type="entry name" value="PAC"/>
    <property type="match status" value="1"/>
</dbReference>
<dbReference type="CDD" id="cd18161">
    <property type="entry name" value="REC_hyHK_blue-like"/>
    <property type="match status" value="1"/>
</dbReference>
<dbReference type="InterPro" id="IPR001610">
    <property type="entry name" value="PAC"/>
</dbReference>
<feature type="modified residue" description="4-aspartylphosphate" evidence="6">
    <location>
        <position position="681"/>
    </location>
</feature>
<dbReference type="Gene3D" id="3.30.450.40">
    <property type="match status" value="1"/>
</dbReference>
<dbReference type="Pfam" id="PF00512">
    <property type="entry name" value="HisKA"/>
    <property type="match status" value="2"/>
</dbReference>
<protein>
    <recommendedName>
        <fullName evidence="2">histidine kinase</fullName>
        <ecNumber evidence="2">2.7.13.3</ecNumber>
    </recommendedName>
</protein>
<evidence type="ECO:0000256" key="2">
    <source>
        <dbReference type="ARBA" id="ARBA00012438"/>
    </source>
</evidence>
<dbReference type="Pfam" id="PF02518">
    <property type="entry name" value="HATPase_c"/>
    <property type="match status" value="2"/>
</dbReference>
<dbReference type="InterPro" id="IPR001789">
    <property type="entry name" value="Sig_transdc_resp-reg_receiver"/>
</dbReference>
<accession>A0ABV8SL25</accession>
<dbReference type="SMART" id="SM00387">
    <property type="entry name" value="HATPase_c"/>
    <property type="match status" value="2"/>
</dbReference>
<dbReference type="EMBL" id="JBHSDU010000001">
    <property type="protein sequence ID" value="MFC4307593.1"/>
    <property type="molecule type" value="Genomic_DNA"/>
</dbReference>
<dbReference type="InterPro" id="IPR036097">
    <property type="entry name" value="HisK_dim/P_sf"/>
</dbReference>
<feature type="domain" description="Histidine kinase" evidence="7">
    <location>
        <begin position="356"/>
        <end position="574"/>
    </location>
</feature>